<proteinExistence type="predicted"/>
<reference evidence="1" key="1">
    <citation type="submission" date="2018-05" db="EMBL/GenBank/DDBJ databases">
        <authorList>
            <person name="Lanie J.A."/>
            <person name="Ng W.-L."/>
            <person name="Kazmierczak K.M."/>
            <person name="Andrzejewski T.M."/>
            <person name="Davidsen T.M."/>
            <person name="Wayne K.J."/>
            <person name="Tettelin H."/>
            <person name="Glass J.I."/>
            <person name="Rusch D."/>
            <person name="Podicherti R."/>
            <person name="Tsui H.-C.T."/>
            <person name="Winkler M.E."/>
        </authorList>
    </citation>
    <scope>NUCLEOTIDE SEQUENCE</scope>
    <source>
        <strain evidence="1">ZC4RG45</strain>
    </source>
</reference>
<name>A0A2W4LK71_9PSEU</name>
<protein>
    <submittedName>
        <fullName evidence="1">Uncharacterized protein</fullName>
    </submittedName>
</protein>
<gene>
    <name evidence="1" type="ORF">DIU77_00105</name>
</gene>
<comment type="caution">
    <text evidence="1">The sequence shown here is derived from an EMBL/GenBank/DDBJ whole genome shotgun (WGS) entry which is preliminary data.</text>
</comment>
<sequence>MNNDEISVEEILEELDPLGRALFDAALGRVRLKRTQAQLQRAMERIGELERQKGGTPDGD</sequence>
<evidence type="ECO:0000313" key="1">
    <source>
        <dbReference type="EMBL" id="PZN01620.1"/>
    </source>
</evidence>
<accession>A0A2W4LK71</accession>
<organism evidence="1">
    <name type="scientific">Thermocrispum agreste</name>
    <dbReference type="NCBI Taxonomy" id="37925"/>
    <lineage>
        <taxon>Bacteria</taxon>
        <taxon>Bacillati</taxon>
        <taxon>Actinomycetota</taxon>
        <taxon>Actinomycetes</taxon>
        <taxon>Pseudonocardiales</taxon>
        <taxon>Pseudonocardiaceae</taxon>
        <taxon>Thermocrispum</taxon>
    </lineage>
</organism>
<dbReference type="EMBL" id="QGUI01000002">
    <property type="protein sequence ID" value="PZN01620.1"/>
    <property type="molecule type" value="Genomic_DNA"/>
</dbReference>
<dbReference type="AlphaFoldDB" id="A0A2W4LK71"/>